<dbReference type="InterPro" id="IPR053024">
    <property type="entry name" value="Fungal_surface_NADase"/>
</dbReference>
<dbReference type="InterPro" id="IPR025331">
    <property type="entry name" value="TNT"/>
</dbReference>
<name>A0A8J3FVT5_9PSEU</name>
<reference evidence="4" key="2">
    <citation type="submission" date="2020-09" db="EMBL/GenBank/DDBJ databases">
        <authorList>
            <person name="Sun Q."/>
            <person name="Zhou Y."/>
        </authorList>
    </citation>
    <scope>NUCLEOTIDE SEQUENCE</scope>
    <source>
        <strain evidence="4">CGMCC 4.5737</strain>
    </source>
</reference>
<dbReference type="PANTHER" id="PTHR42059">
    <property type="entry name" value="TNT DOMAIN-CONTAINING PROTEIN"/>
    <property type="match status" value="1"/>
</dbReference>
<feature type="region of interest" description="Disordered" evidence="1">
    <location>
        <begin position="214"/>
        <end position="498"/>
    </location>
</feature>
<feature type="domain" description="Outer membrane channel protein CpnT-like N-terminal" evidence="3">
    <location>
        <begin position="13"/>
        <end position="117"/>
    </location>
</feature>
<reference evidence="4" key="1">
    <citation type="journal article" date="2014" name="Int. J. Syst. Evol. Microbiol.">
        <title>Complete genome sequence of Corynebacterium casei LMG S-19264T (=DSM 44701T), isolated from a smear-ripened cheese.</title>
        <authorList>
            <consortium name="US DOE Joint Genome Institute (JGI-PGF)"/>
            <person name="Walter F."/>
            <person name="Albersmeier A."/>
            <person name="Kalinowski J."/>
            <person name="Ruckert C."/>
        </authorList>
    </citation>
    <scope>NUCLEOTIDE SEQUENCE</scope>
    <source>
        <strain evidence="4">CGMCC 4.5737</strain>
    </source>
</reference>
<dbReference type="EMBL" id="BMMK01000020">
    <property type="protein sequence ID" value="GGM66163.1"/>
    <property type="molecule type" value="Genomic_DNA"/>
</dbReference>
<evidence type="ECO:0000259" key="3">
    <source>
        <dbReference type="Pfam" id="PF25547"/>
    </source>
</evidence>
<evidence type="ECO:0000259" key="2">
    <source>
        <dbReference type="Pfam" id="PF14021"/>
    </source>
</evidence>
<dbReference type="Proteomes" id="UP000637578">
    <property type="component" value="Unassembled WGS sequence"/>
</dbReference>
<feature type="compositionally biased region" description="Pro residues" evidence="1">
    <location>
        <begin position="307"/>
        <end position="326"/>
    </location>
</feature>
<comment type="caution">
    <text evidence="4">The sequence shown here is derived from an EMBL/GenBank/DDBJ whole genome shotgun (WGS) entry which is preliminary data.</text>
</comment>
<protein>
    <recommendedName>
        <fullName evidence="6">DUF4237 domain-containing protein</fullName>
    </recommendedName>
</protein>
<accession>A0A8J3FVT5</accession>
<sequence>MGLELPAELADVAAAAGVRWPEADEDAMREQARAWRDAAGKLDGLGRDADGLAQDALSTVEGGAADAARRHWDGFVAPDTGHLSRAVSDCHRAADRLENAAEQVGAAKTEIVRQLAGLAQQRDAAEQAASAGHPNARLGLDTVVRGVAANVAAVHDTLTKAVQPGSGVSVAGMELPAQPPEMTSQIEKAVSDVMPPGLPNEADRAGDALLQTADGVDETVDGALRDDVPGVGRDQLPDVGRGQLPDIGRHGVDDLSPGVGGTERPPSGPPVDLSHLDAESTGPIPVNAAGGPPVSQVGPVDLGGPAPHGPVPPGAVPQIPPGPAPGQVPSGPAQVTQAWANMPPGPPAPPVVSAEPGPAPAQGTPAAPGVPGPAGGLAGTAAAGPHAPAAPVAGGTPAGSAGGPNPAVAQKPAPGPWRPVGGADLGNITKHPGDVRGAPPQAPAPGVRGPVGSSGGAPQPGVQQPPQAGIGHPAAPAPQPNQSLPPGQFTGMGQAGLPAPGSFGAAPSTLRAGGFAGAVEPLPIGEPARDVDAGRTNRAPRNETVIAFLLHQFPIGYLPKIAIRPARQLQRPEPDEDYAPGLRFPPQDHPRSGLVVDHAALARVGTGAPPAMSAGLPAGHAVVAELVGDHDPLGGQHERDWERRFVVRPGAEGGRAEYNWPPSEMFPEGGSDPGGGEPVVLAEGTLLDRFGRPDGRVLSAAGTPFSARSLPPEYLARGYHRYRVLRPLPVWRALSAPWFGQPGGGERYRATYAVAELVAMGYLAEIGEET</sequence>
<gene>
    <name evidence="4" type="ORF">GCM10012275_40920</name>
</gene>
<dbReference type="Pfam" id="PF25547">
    <property type="entry name" value="WXG100_2"/>
    <property type="match status" value="1"/>
</dbReference>
<dbReference type="InterPro" id="IPR057746">
    <property type="entry name" value="CpnT-like_N"/>
</dbReference>
<dbReference type="PANTHER" id="PTHR42059:SF1">
    <property type="entry name" value="TNT DOMAIN-CONTAINING PROTEIN"/>
    <property type="match status" value="1"/>
</dbReference>
<dbReference type="AlphaFoldDB" id="A0A8J3FVT5"/>
<dbReference type="Pfam" id="PF14021">
    <property type="entry name" value="TNT"/>
    <property type="match status" value="1"/>
</dbReference>
<feature type="compositionally biased region" description="Low complexity" evidence="1">
    <location>
        <begin position="436"/>
        <end position="469"/>
    </location>
</feature>
<feature type="compositionally biased region" description="Low complexity" evidence="1">
    <location>
        <begin position="379"/>
        <end position="395"/>
    </location>
</feature>
<evidence type="ECO:0000313" key="4">
    <source>
        <dbReference type="EMBL" id="GGM66163.1"/>
    </source>
</evidence>
<keyword evidence="5" id="KW-1185">Reference proteome</keyword>
<organism evidence="4 5">
    <name type="scientific">Longimycelium tulufanense</name>
    <dbReference type="NCBI Taxonomy" id="907463"/>
    <lineage>
        <taxon>Bacteria</taxon>
        <taxon>Bacillati</taxon>
        <taxon>Actinomycetota</taxon>
        <taxon>Actinomycetes</taxon>
        <taxon>Pseudonocardiales</taxon>
        <taxon>Pseudonocardiaceae</taxon>
        <taxon>Longimycelium</taxon>
    </lineage>
</organism>
<feature type="domain" description="TNT" evidence="2">
    <location>
        <begin position="681"/>
        <end position="766"/>
    </location>
</feature>
<proteinExistence type="predicted"/>
<evidence type="ECO:0000313" key="5">
    <source>
        <dbReference type="Proteomes" id="UP000637578"/>
    </source>
</evidence>
<dbReference type="GO" id="GO:0050135">
    <property type="term" value="F:NADP+ nucleosidase activity"/>
    <property type="evidence" value="ECO:0007669"/>
    <property type="project" value="InterPro"/>
</dbReference>
<evidence type="ECO:0000256" key="1">
    <source>
        <dbReference type="SAM" id="MobiDB-lite"/>
    </source>
</evidence>
<evidence type="ECO:0008006" key="6">
    <source>
        <dbReference type="Google" id="ProtNLM"/>
    </source>
</evidence>
<feature type="compositionally biased region" description="Low complexity" evidence="1">
    <location>
        <begin position="351"/>
        <end position="369"/>
    </location>
</feature>
<dbReference type="RefSeq" id="WP_189060006.1">
    <property type="nucleotide sequence ID" value="NZ_BMMK01000020.1"/>
</dbReference>